<dbReference type="AlphaFoldDB" id="A0A0A9HUQ5"/>
<evidence type="ECO:0000313" key="2">
    <source>
        <dbReference type="EMBL" id="JAE36608.1"/>
    </source>
</evidence>
<feature type="transmembrane region" description="Helical" evidence="1">
    <location>
        <begin position="34"/>
        <end position="52"/>
    </location>
</feature>
<name>A0A0A9HUQ5_ARUDO</name>
<dbReference type="EMBL" id="GBRH01161288">
    <property type="protein sequence ID" value="JAE36608.1"/>
    <property type="molecule type" value="Transcribed_RNA"/>
</dbReference>
<evidence type="ECO:0000256" key="1">
    <source>
        <dbReference type="SAM" id="Phobius"/>
    </source>
</evidence>
<reference evidence="2" key="2">
    <citation type="journal article" date="2015" name="Data Brief">
        <title>Shoot transcriptome of the giant reed, Arundo donax.</title>
        <authorList>
            <person name="Barrero R.A."/>
            <person name="Guerrero F.D."/>
            <person name="Moolhuijzen P."/>
            <person name="Goolsby J.A."/>
            <person name="Tidwell J."/>
            <person name="Bellgard S.E."/>
            <person name="Bellgard M.I."/>
        </authorList>
    </citation>
    <scope>NUCLEOTIDE SEQUENCE</scope>
    <source>
        <tissue evidence="2">Shoot tissue taken approximately 20 cm above the soil surface</tissue>
    </source>
</reference>
<keyword evidence="1" id="KW-0472">Membrane</keyword>
<proteinExistence type="predicted"/>
<accession>A0A0A9HUQ5</accession>
<keyword evidence="1" id="KW-0812">Transmembrane</keyword>
<organism evidence="2">
    <name type="scientific">Arundo donax</name>
    <name type="common">Giant reed</name>
    <name type="synonym">Donax arundinaceus</name>
    <dbReference type="NCBI Taxonomy" id="35708"/>
    <lineage>
        <taxon>Eukaryota</taxon>
        <taxon>Viridiplantae</taxon>
        <taxon>Streptophyta</taxon>
        <taxon>Embryophyta</taxon>
        <taxon>Tracheophyta</taxon>
        <taxon>Spermatophyta</taxon>
        <taxon>Magnoliopsida</taxon>
        <taxon>Liliopsida</taxon>
        <taxon>Poales</taxon>
        <taxon>Poaceae</taxon>
        <taxon>PACMAD clade</taxon>
        <taxon>Arundinoideae</taxon>
        <taxon>Arundineae</taxon>
        <taxon>Arundo</taxon>
    </lineage>
</organism>
<protein>
    <submittedName>
        <fullName evidence="2">Uncharacterized protein</fullName>
    </submittedName>
</protein>
<sequence length="56" mass="6553">MKMFDTCLTSIDGVSVFDKYRWSIGIRYVSIRKYPHLIGLINIVTLFFMTYIKGSL</sequence>
<keyword evidence="1" id="KW-1133">Transmembrane helix</keyword>
<reference evidence="2" key="1">
    <citation type="submission" date="2014-09" db="EMBL/GenBank/DDBJ databases">
        <authorList>
            <person name="Magalhaes I.L.F."/>
            <person name="Oliveira U."/>
            <person name="Santos F.R."/>
            <person name="Vidigal T.H.D.A."/>
            <person name="Brescovit A.D."/>
            <person name="Santos A.J."/>
        </authorList>
    </citation>
    <scope>NUCLEOTIDE SEQUENCE</scope>
    <source>
        <tissue evidence="2">Shoot tissue taken approximately 20 cm above the soil surface</tissue>
    </source>
</reference>